<dbReference type="AlphaFoldDB" id="A0A8X7QR36"/>
<accession>A0A8X7QR36</accession>
<sequence>MSSDYSRQSCGEQVRLAETNANSHMMFWLTASALELPRFPTLIVPRRTRMVTNPQRIVILMRREQRAEIN</sequence>
<dbReference type="Proteomes" id="UP000886595">
    <property type="component" value="Unassembled WGS sequence"/>
</dbReference>
<keyword evidence="2" id="KW-1185">Reference proteome</keyword>
<comment type="caution">
    <text evidence="1">The sequence shown here is derived from an EMBL/GenBank/DDBJ whole genome shotgun (WGS) entry which is preliminary data.</text>
</comment>
<protein>
    <submittedName>
        <fullName evidence="1">Uncharacterized protein</fullName>
    </submittedName>
</protein>
<organism evidence="1 2">
    <name type="scientific">Brassica carinata</name>
    <name type="common">Ethiopian mustard</name>
    <name type="synonym">Abyssinian cabbage</name>
    <dbReference type="NCBI Taxonomy" id="52824"/>
    <lineage>
        <taxon>Eukaryota</taxon>
        <taxon>Viridiplantae</taxon>
        <taxon>Streptophyta</taxon>
        <taxon>Embryophyta</taxon>
        <taxon>Tracheophyta</taxon>
        <taxon>Spermatophyta</taxon>
        <taxon>Magnoliopsida</taxon>
        <taxon>eudicotyledons</taxon>
        <taxon>Gunneridae</taxon>
        <taxon>Pentapetalae</taxon>
        <taxon>rosids</taxon>
        <taxon>malvids</taxon>
        <taxon>Brassicales</taxon>
        <taxon>Brassicaceae</taxon>
        <taxon>Brassiceae</taxon>
        <taxon>Brassica</taxon>
    </lineage>
</organism>
<evidence type="ECO:0000313" key="2">
    <source>
        <dbReference type="Proteomes" id="UP000886595"/>
    </source>
</evidence>
<proteinExistence type="predicted"/>
<gene>
    <name evidence="1" type="ORF">Bca52824_066394</name>
</gene>
<evidence type="ECO:0000313" key="1">
    <source>
        <dbReference type="EMBL" id="KAG2271839.1"/>
    </source>
</evidence>
<name>A0A8X7QR36_BRACI</name>
<dbReference type="EMBL" id="JAAMPC010000013">
    <property type="protein sequence ID" value="KAG2271839.1"/>
    <property type="molecule type" value="Genomic_DNA"/>
</dbReference>
<reference evidence="1 2" key="1">
    <citation type="submission" date="2020-02" db="EMBL/GenBank/DDBJ databases">
        <authorList>
            <person name="Ma Q."/>
            <person name="Huang Y."/>
            <person name="Song X."/>
            <person name="Pei D."/>
        </authorList>
    </citation>
    <scope>NUCLEOTIDE SEQUENCE [LARGE SCALE GENOMIC DNA]</scope>
    <source>
        <strain evidence="1">Sxm20200214</strain>
        <tissue evidence="1">Leaf</tissue>
    </source>
</reference>